<dbReference type="PANTHER" id="PTHR10039">
    <property type="entry name" value="AMELOGENIN"/>
    <property type="match status" value="1"/>
</dbReference>
<keyword evidence="4" id="KW-1185">Reference proteome</keyword>
<dbReference type="InterPro" id="IPR007111">
    <property type="entry name" value="NACHT_NTPase"/>
</dbReference>
<dbReference type="InterPro" id="IPR027417">
    <property type="entry name" value="P-loop_NTPase"/>
</dbReference>
<dbReference type="Pfam" id="PF17109">
    <property type="entry name" value="Goodbye"/>
    <property type="match status" value="1"/>
</dbReference>
<evidence type="ECO:0000259" key="2">
    <source>
        <dbReference type="PROSITE" id="PS50837"/>
    </source>
</evidence>
<dbReference type="AlphaFoldDB" id="A0AAD6S641"/>
<dbReference type="Gene3D" id="3.40.50.300">
    <property type="entry name" value="P-loop containing nucleotide triphosphate hydrolases"/>
    <property type="match status" value="1"/>
</dbReference>
<comment type="caution">
    <text evidence="3">The sequence shown here is derived from an EMBL/GenBank/DDBJ whole genome shotgun (WGS) entry which is preliminary data.</text>
</comment>
<dbReference type="InterPro" id="IPR056884">
    <property type="entry name" value="NPHP3-like_N"/>
</dbReference>
<reference evidence="3" key="1">
    <citation type="submission" date="2023-03" db="EMBL/GenBank/DDBJ databases">
        <title>Massive genome expansion in bonnet fungi (Mycena s.s.) driven by repeated elements and novel gene families across ecological guilds.</title>
        <authorList>
            <consortium name="Lawrence Berkeley National Laboratory"/>
            <person name="Harder C.B."/>
            <person name="Miyauchi S."/>
            <person name="Viragh M."/>
            <person name="Kuo A."/>
            <person name="Thoen E."/>
            <person name="Andreopoulos B."/>
            <person name="Lu D."/>
            <person name="Skrede I."/>
            <person name="Drula E."/>
            <person name="Henrissat B."/>
            <person name="Morin E."/>
            <person name="Kohler A."/>
            <person name="Barry K."/>
            <person name="LaButti K."/>
            <person name="Morin E."/>
            <person name="Salamov A."/>
            <person name="Lipzen A."/>
            <person name="Mereny Z."/>
            <person name="Hegedus B."/>
            <person name="Baldrian P."/>
            <person name="Stursova M."/>
            <person name="Weitz H."/>
            <person name="Taylor A."/>
            <person name="Grigoriev I.V."/>
            <person name="Nagy L.G."/>
            <person name="Martin F."/>
            <person name="Kauserud H."/>
        </authorList>
    </citation>
    <scope>NUCLEOTIDE SEQUENCE</scope>
    <source>
        <strain evidence="3">CBHHK200</strain>
    </source>
</reference>
<name>A0AAD6S641_9AGAR</name>
<dbReference type="PROSITE" id="PS50837">
    <property type="entry name" value="NACHT"/>
    <property type="match status" value="1"/>
</dbReference>
<dbReference type="EMBL" id="JARJCM010000237">
    <property type="protein sequence ID" value="KAJ7021272.1"/>
    <property type="molecule type" value="Genomic_DNA"/>
</dbReference>
<sequence length="664" mass="74741">MTPPPVSGAGNPIPLSQKLPLEALNNLYKEYPDLDPAKYNAEFSACKSADDIMTILQQRMTSLKAHRSNRWDKVRKNLEPIVQIALRVSSVVGESADAIGVPGGKGVFVALSFLLSATQEQSAKYDTLETLLERLNSFLQYFNVIYHQELSHDRPALNQIATTILTHLFYVLALSTKFYPGHYLRTVIGFPDGLKEALENLDEFRDEMHRMVGAYNLRATEQLQHPVEQIKNTVDNTQQKIHDMHIMQVDETIKKWLFGGLTIDPAAIERNNALQKHRDDTSVWILQNRAFEKWRNGAKGSVLWLHGPSGSGKTILSARLVDKLLSDIPDLAYFFFVVKNKETMDAMLASTLLQLATDGARHKILLDTYEGNKHKGPPSLQSLLNCFERMLEVPRDLVLVLDALDEHRKPRDQLLDFLQNLSQKDNVRLLVASRNEHDICTVMQTIPAAEINLNEESKQKEELCDYITKVLESEKPFQTWKIDYPGTVQNPGPVDLIKERLLKESMQLSFNEIPRFRLVVLQLDKLRDITPIDVETTLKTLPSSLVAMYDSGMQSLGVSPNPEERTPPAQRVLQVFEIIFTASQPLSAAEVAEVFTLRPHADSGVVIDPAYRSVDPAGQVMQTWSSFSVPKSHQGRINGGQAVFGYHSLSNATPKWTLGSLCRI</sequence>
<gene>
    <name evidence="3" type="ORF">C8F04DRAFT_1241481</name>
</gene>
<dbReference type="Proteomes" id="UP001218188">
    <property type="component" value="Unassembled WGS sequence"/>
</dbReference>
<feature type="domain" description="NACHT" evidence="2">
    <location>
        <begin position="301"/>
        <end position="434"/>
    </location>
</feature>
<evidence type="ECO:0000313" key="3">
    <source>
        <dbReference type="EMBL" id="KAJ7021272.1"/>
    </source>
</evidence>
<evidence type="ECO:0000256" key="1">
    <source>
        <dbReference type="ARBA" id="ARBA00022737"/>
    </source>
</evidence>
<dbReference type="InterPro" id="IPR031350">
    <property type="entry name" value="Goodbye_dom"/>
</dbReference>
<dbReference type="Pfam" id="PF24883">
    <property type="entry name" value="NPHP3_N"/>
    <property type="match status" value="1"/>
</dbReference>
<organism evidence="3 4">
    <name type="scientific">Mycena alexandri</name>
    <dbReference type="NCBI Taxonomy" id="1745969"/>
    <lineage>
        <taxon>Eukaryota</taxon>
        <taxon>Fungi</taxon>
        <taxon>Dikarya</taxon>
        <taxon>Basidiomycota</taxon>
        <taxon>Agaricomycotina</taxon>
        <taxon>Agaricomycetes</taxon>
        <taxon>Agaricomycetidae</taxon>
        <taxon>Agaricales</taxon>
        <taxon>Marasmiineae</taxon>
        <taxon>Mycenaceae</taxon>
        <taxon>Mycena</taxon>
    </lineage>
</organism>
<proteinExistence type="predicted"/>
<keyword evidence="1" id="KW-0677">Repeat</keyword>
<dbReference type="SUPFAM" id="SSF52540">
    <property type="entry name" value="P-loop containing nucleoside triphosphate hydrolases"/>
    <property type="match status" value="1"/>
</dbReference>
<dbReference type="PANTHER" id="PTHR10039:SF16">
    <property type="entry name" value="GPI INOSITOL-DEACYLASE"/>
    <property type="match status" value="1"/>
</dbReference>
<accession>A0AAD6S641</accession>
<evidence type="ECO:0000313" key="4">
    <source>
        <dbReference type="Proteomes" id="UP001218188"/>
    </source>
</evidence>
<protein>
    <recommendedName>
        <fullName evidence="2">NACHT domain-containing protein</fullName>
    </recommendedName>
</protein>